<evidence type="ECO:0000256" key="1">
    <source>
        <dbReference type="SAM" id="Coils"/>
    </source>
</evidence>
<feature type="region of interest" description="Disordered" evidence="2">
    <location>
        <begin position="19"/>
        <end position="115"/>
    </location>
</feature>
<feature type="compositionally biased region" description="Low complexity" evidence="2">
    <location>
        <begin position="400"/>
        <end position="411"/>
    </location>
</feature>
<feature type="compositionally biased region" description="Low complexity" evidence="2">
    <location>
        <begin position="66"/>
        <end position="84"/>
    </location>
</feature>
<evidence type="ECO:0000256" key="2">
    <source>
        <dbReference type="SAM" id="MobiDB-lite"/>
    </source>
</evidence>
<protein>
    <submittedName>
        <fullName evidence="3">Uncharacterized protein</fullName>
    </submittedName>
</protein>
<feature type="region of interest" description="Disordered" evidence="2">
    <location>
        <begin position="400"/>
        <end position="430"/>
    </location>
</feature>
<keyword evidence="4" id="KW-1185">Reference proteome</keyword>
<evidence type="ECO:0000313" key="4">
    <source>
        <dbReference type="Proteomes" id="UP000256964"/>
    </source>
</evidence>
<gene>
    <name evidence="3" type="ORF">OH76DRAFT_1484772</name>
</gene>
<accession>A0A371D4F1</accession>
<dbReference type="EMBL" id="KZ857419">
    <property type="protein sequence ID" value="RDX47418.1"/>
    <property type="molecule type" value="Genomic_DNA"/>
</dbReference>
<reference evidence="3 4" key="1">
    <citation type="journal article" date="2018" name="Biotechnol. Biofuels">
        <title>Integrative visual omics of the white-rot fungus Polyporus brumalis exposes the biotechnological potential of its oxidative enzymes for delignifying raw plant biomass.</title>
        <authorList>
            <person name="Miyauchi S."/>
            <person name="Rancon A."/>
            <person name="Drula E."/>
            <person name="Hage H."/>
            <person name="Chaduli D."/>
            <person name="Favel A."/>
            <person name="Grisel S."/>
            <person name="Henrissat B."/>
            <person name="Herpoel-Gimbert I."/>
            <person name="Ruiz-Duenas F.J."/>
            <person name="Chevret D."/>
            <person name="Hainaut M."/>
            <person name="Lin J."/>
            <person name="Wang M."/>
            <person name="Pangilinan J."/>
            <person name="Lipzen A."/>
            <person name="Lesage-Meessen L."/>
            <person name="Navarro D."/>
            <person name="Riley R."/>
            <person name="Grigoriev I.V."/>
            <person name="Zhou S."/>
            <person name="Raouche S."/>
            <person name="Rosso M.N."/>
        </authorList>
    </citation>
    <scope>NUCLEOTIDE SEQUENCE [LARGE SCALE GENOMIC DNA]</scope>
    <source>
        <strain evidence="3 4">BRFM 1820</strain>
    </source>
</reference>
<name>A0A371D4F1_9APHY</name>
<dbReference type="OrthoDB" id="2758654at2759"/>
<proteinExistence type="predicted"/>
<dbReference type="Proteomes" id="UP000256964">
    <property type="component" value="Unassembled WGS sequence"/>
</dbReference>
<feature type="coiled-coil region" evidence="1">
    <location>
        <begin position="173"/>
        <end position="200"/>
    </location>
</feature>
<dbReference type="AlphaFoldDB" id="A0A371D4F1"/>
<sequence length="498" mass="54188">MDAQLPNVARVNSEIVLNQDSLAPLADPASSTPDSTPDSPTDPTTDSTTDAGADGDTKGSGTGVNLSGPLRDSDSDPSSVSGSVKWGTYRSTEDATEDDDPLLPAPEPTTPESDAEFAPLVDSFSSWKLGSAPATPGLRRFTKVARRTPDMHDDDRSFLSQDIAFPANFLHTVRQVERVQAQLDKRTTELEEEMANLRTEFATSVRTSKTLLLKTQATITSERRTMEKAHEGAIDSVRPLEQKLARAQCAIATLQAQHNADKSAMERMANDIAEVLAIQEDMGCRLERLDESEQSLRLTAGMTRELVTDLIDEPSSCDEVSLRTLADELRVNSPSPLASKSTTSSTPDIDVEHDMISPLAHKSKPLPAPGGQSLRWSPIPLSLSSHTYLRVHARSIRNSSVHPLSQSSSPPEVAPLEVQAPRSVSPTQPLTVQSEDVRSVYVMVPLRFLTAVQMRSAGYWFSTMATARRSSRYCGDTIRSLRPLFGCFSAFAAGNMYM</sequence>
<evidence type="ECO:0000313" key="3">
    <source>
        <dbReference type="EMBL" id="RDX47418.1"/>
    </source>
</evidence>
<organism evidence="3 4">
    <name type="scientific">Lentinus brumalis</name>
    <dbReference type="NCBI Taxonomy" id="2498619"/>
    <lineage>
        <taxon>Eukaryota</taxon>
        <taxon>Fungi</taxon>
        <taxon>Dikarya</taxon>
        <taxon>Basidiomycota</taxon>
        <taxon>Agaricomycotina</taxon>
        <taxon>Agaricomycetes</taxon>
        <taxon>Polyporales</taxon>
        <taxon>Polyporaceae</taxon>
        <taxon>Lentinus</taxon>
    </lineage>
</organism>
<feature type="compositionally biased region" description="Low complexity" evidence="2">
    <location>
        <begin position="26"/>
        <end position="54"/>
    </location>
</feature>
<keyword evidence="1" id="KW-0175">Coiled coil</keyword>